<dbReference type="AlphaFoldDB" id="A0A6G0K9W4"/>
<feature type="region of interest" description="Disordered" evidence="1">
    <location>
        <begin position="1"/>
        <end position="213"/>
    </location>
</feature>
<organism evidence="2 3">
    <name type="scientific">Phytophthora fragariae</name>
    <dbReference type="NCBI Taxonomy" id="53985"/>
    <lineage>
        <taxon>Eukaryota</taxon>
        <taxon>Sar</taxon>
        <taxon>Stramenopiles</taxon>
        <taxon>Oomycota</taxon>
        <taxon>Peronosporomycetes</taxon>
        <taxon>Peronosporales</taxon>
        <taxon>Peronosporaceae</taxon>
        <taxon>Phytophthora</taxon>
    </lineage>
</organism>
<evidence type="ECO:0000313" key="3">
    <source>
        <dbReference type="Proteomes" id="UP000488956"/>
    </source>
</evidence>
<protein>
    <submittedName>
        <fullName evidence="2">Uncharacterized protein</fullName>
    </submittedName>
</protein>
<dbReference type="EMBL" id="QXFX01002091">
    <property type="protein sequence ID" value="KAE9080840.1"/>
    <property type="molecule type" value="Genomic_DNA"/>
</dbReference>
<sequence length="360" mass="39125">MTTETRIIVRPAPDALRAVGPTKPHAHAPTPTDMEEKPPAPVRKKHSGDPEAAKDASASKKPADTTATATMNETPASTKHAKAADVAKKLPASRKPKVAATKAKAKVKAKTPASPKPTRKTKKVAASSKPAPKKPAAKQIPKRKGPTKESQKALKLPPKRTDVLLPGPQEEVSSDSSDTDIPNPGYVSGADSPVPRTRASTKDNVASANDTTTSPRGVVLRRIRPWEWTTRSRSPTWATRSARSSGRPRRSRMPNGFSIRGAPCLPRLWWRWNAPDSWRRPCLAETTRPLRCRSPKSSPTPVSTRGFLLSCFSLIIGSTWPIVLIRRPLRRWAPSGSRDPRPSHPRSATRAAILDSGRIP</sequence>
<gene>
    <name evidence="2" type="ORF">PF010_g22233</name>
</gene>
<feature type="compositionally biased region" description="Low complexity" evidence="1">
    <location>
        <begin position="21"/>
        <end position="32"/>
    </location>
</feature>
<feature type="compositionally biased region" description="Polar residues" evidence="1">
    <location>
        <begin position="65"/>
        <end position="77"/>
    </location>
</feature>
<evidence type="ECO:0000313" key="2">
    <source>
        <dbReference type="EMBL" id="KAE9080840.1"/>
    </source>
</evidence>
<evidence type="ECO:0000256" key="1">
    <source>
        <dbReference type="SAM" id="MobiDB-lite"/>
    </source>
</evidence>
<feature type="region of interest" description="Disordered" evidence="1">
    <location>
        <begin position="231"/>
        <end position="257"/>
    </location>
</feature>
<dbReference type="Proteomes" id="UP000488956">
    <property type="component" value="Unassembled WGS sequence"/>
</dbReference>
<feature type="compositionally biased region" description="Polar residues" evidence="1">
    <location>
        <begin position="202"/>
        <end position="213"/>
    </location>
</feature>
<feature type="compositionally biased region" description="Basic residues" evidence="1">
    <location>
        <begin position="91"/>
        <end position="109"/>
    </location>
</feature>
<feature type="compositionally biased region" description="Basic and acidic residues" evidence="1">
    <location>
        <begin position="47"/>
        <end position="63"/>
    </location>
</feature>
<feature type="region of interest" description="Disordered" evidence="1">
    <location>
        <begin position="333"/>
        <end position="360"/>
    </location>
</feature>
<reference evidence="2 3" key="1">
    <citation type="submission" date="2018-09" db="EMBL/GenBank/DDBJ databases">
        <title>Genomic investigation of the strawberry pathogen Phytophthora fragariae indicates pathogenicity is determined by transcriptional variation in three key races.</title>
        <authorList>
            <person name="Adams T.M."/>
            <person name="Armitage A.D."/>
            <person name="Sobczyk M.K."/>
            <person name="Bates H.J."/>
            <person name="Dunwell J.M."/>
            <person name="Nellist C.F."/>
            <person name="Harrison R.J."/>
        </authorList>
    </citation>
    <scope>NUCLEOTIDE SEQUENCE [LARGE SCALE GENOMIC DNA]</scope>
    <source>
        <strain evidence="2 3">ONT-3</strain>
    </source>
</reference>
<accession>A0A6G0K9W4</accession>
<name>A0A6G0K9W4_9STRA</name>
<feature type="compositionally biased region" description="Basic residues" evidence="1">
    <location>
        <begin position="131"/>
        <end position="145"/>
    </location>
</feature>
<proteinExistence type="predicted"/>
<comment type="caution">
    <text evidence="2">The sequence shown here is derived from an EMBL/GenBank/DDBJ whole genome shotgun (WGS) entry which is preliminary data.</text>
</comment>